<dbReference type="eggNOG" id="KOG0254">
    <property type="taxonomic scope" value="Eukaryota"/>
</dbReference>
<keyword evidence="12" id="KW-1185">Reference proteome</keyword>
<evidence type="ECO:0000256" key="4">
    <source>
        <dbReference type="ARBA" id="ARBA00022692"/>
    </source>
</evidence>
<dbReference type="GO" id="GO:0016020">
    <property type="term" value="C:membrane"/>
    <property type="evidence" value="ECO:0007669"/>
    <property type="project" value="UniProtKB-SubCell"/>
</dbReference>
<dbReference type="SUPFAM" id="SSF103473">
    <property type="entry name" value="MFS general substrate transporter"/>
    <property type="match status" value="1"/>
</dbReference>
<dbReference type="CDD" id="cd17358">
    <property type="entry name" value="MFS_GLUT6_8_Class3_like"/>
    <property type="match status" value="1"/>
</dbReference>
<feature type="domain" description="Major facilitator superfamily (MFS) profile" evidence="10">
    <location>
        <begin position="75"/>
        <end position="504"/>
    </location>
</feature>
<evidence type="ECO:0000256" key="1">
    <source>
        <dbReference type="ARBA" id="ARBA00004141"/>
    </source>
</evidence>
<dbReference type="PANTHER" id="PTHR48021">
    <property type="match status" value="1"/>
</dbReference>
<protein>
    <recommendedName>
        <fullName evidence="10">Major facilitator superfamily (MFS) profile domain-containing protein</fullName>
    </recommendedName>
</protein>
<feature type="compositionally biased region" description="Basic and acidic residues" evidence="8">
    <location>
        <begin position="42"/>
        <end position="51"/>
    </location>
</feature>
<dbReference type="Proteomes" id="UP000026961">
    <property type="component" value="Chromosome 3"/>
</dbReference>
<dbReference type="InterPro" id="IPR005828">
    <property type="entry name" value="MFS_sugar_transport-like"/>
</dbReference>
<dbReference type="STRING" id="40148.A0A0D9Z7Q5"/>
<dbReference type="InterPro" id="IPR020846">
    <property type="entry name" value="MFS_dom"/>
</dbReference>
<evidence type="ECO:0000313" key="11">
    <source>
        <dbReference type="EnsemblPlants" id="OGLUM03G18850.2"/>
    </source>
</evidence>
<feature type="transmembrane region" description="Helical" evidence="9">
    <location>
        <begin position="353"/>
        <end position="373"/>
    </location>
</feature>
<keyword evidence="5 9" id="KW-1133">Transmembrane helix</keyword>
<dbReference type="InterPro" id="IPR050549">
    <property type="entry name" value="MFS_Trehalose_Transporter"/>
</dbReference>
<dbReference type="PROSITE" id="PS00216">
    <property type="entry name" value="SUGAR_TRANSPORT_1"/>
    <property type="match status" value="1"/>
</dbReference>
<feature type="transmembrane region" description="Helical" evidence="9">
    <location>
        <begin position="482"/>
        <end position="500"/>
    </location>
</feature>
<feature type="transmembrane region" description="Helical" evidence="9">
    <location>
        <begin position="380"/>
        <end position="403"/>
    </location>
</feature>
<dbReference type="AlphaFoldDB" id="A0A0D9Z7Q5"/>
<evidence type="ECO:0000256" key="8">
    <source>
        <dbReference type="SAM" id="MobiDB-lite"/>
    </source>
</evidence>
<keyword evidence="6 9" id="KW-0472">Membrane</keyword>
<dbReference type="GO" id="GO:0051119">
    <property type="term" value="F:sugar transmembrane transporter activity"/>
    <property type="evidence" value="ECO:0007669"/>
    <property type="project" value="InterPro"/>
</dbReference>
<sequence length="525" mass="55603">MGIVRAAEDVEGAVVAGAAAGGGGGGGGEVTAPLLLRQHKQGRGDEEKIQDDAGGDGGGRRGGGGGGSMSMLMLSTAVAVCGSFEFGTCVGYSAPTQSGIVDEVGLSISQFALFGSVLTIGAMIGAVTSGRLADFLGRKMTMRISATICIFGWLSLHLAKGVIMLYFGRILLGFSTGILSYVVPVFIAEIAPKNLRGGLATSNQLLICSGSSATYIIGALVAWRNLVLVGIVPCVLLLTGLLFIPESPRWLANVGREKEFHASLQMLRGEDADVSEEAVEIKDFAQTDHFLQEYIESLHRFPKARVQDLFLRKNIYAVTVGVGLMIFQQLGGINGVGFYASSIFTSAGFSGKLGTILIGIIQIPITLFGAILMDKSGRRVLLMVSASGTFLGCFLTGISFYLKAQGLFSEWVPELALTGILVYIGAYSIGMGPVPWVVMSEIFSIDMKAIGGSLVTLVSWLGSFAISYSFSFLMDWSSAGTFFMFSAASLITILFVVMVVPETKGRTLEEIQDSLIDSRSRLRDP</sequence>
<feature type="transmembrane region" description="Helical" evidence="9">
    <location>
        <begin position="226"/>
        <end position="244"/>
    </location>
</feature>
<dbReference type="PANTHER" id="PTHR48021:SF21">
    <property type="entry name" value="SUGAR TRANSPORTER ERD6-LIKE 8"/>
    <property type="match status" value="1"/>
</dbReference>
<dbReference type="InterPro" id="IPR044775">
    <property type="entry name" value="MFS_ERD6/Tret1-like"/>
</dbReference>
<keyword evidence="4 9" id="KW-0812">Transmembrane</keyword>
<dbReference type="Gene3D" id="1.20.1250.20">
    <property type="entry name" value="MFS general substrate transporter like domains"/>
    <property type="match status" value="1"/>
</dbReference>
<feature type="transmembrane region" description="Helical" evidence="9">
    <location>
        <begin position="415"/>
        <end position="438"/>
    </location>
</feature>
<comment type="similarity">
    <text evidence="2 7">Belongs to the major facilitator superfamily. Sugar transporter (TC 2.A.1.1) family.</text>
</comment>
<evidence type="ECO:0000256" key="9">
    <source>
        <dbReference type="SAM" id="Phobius"/>
    </source>
</evidence>
<keyword evidence="7" id="KW-0813">Transport</keyword>
<keyword evidence="3" id="KW-0762">Sugar transport</keyword>
<feature type="transmembrane region" description="Helical" evidence="9">
    <location>
        <begin position="106"/>
        <end position="128"/>
    </location>
</feature>
<dbReference type="Pfam" id="PF00083">
    <property type="entry name" value="Sugar_tr"/>
    <property type="match status" value="1"/>
</dbReference>
<evidence type="ECO:0000256" key="7">
    <source>
        <dbReference type="RuleBase" id="RU003346"/>
    </source>
</evidence>
<evidence type="ECO:0000256" key="3">
    <source>
        <dbReference type="ARBA" id="ARBA00022597"/>
    </source>
</evidence>
<dbReference type="InterPro" id="IPR005829">
    <property type="entry name" value="Sugar_transporter_CS"/>
</dbReference>
<dbReference type="EnsemblPlants" id="OGLUM03G18850.2">
    <property type="protein sequence ID" value="OGLUM03G18850.2"/>
    <property type="gene ID" value="OGLUM03G18850"/>
</dbReference>
<feature type="region of interest" description="Disordered" evidence="8">
    <location>
        <begin position="39"/>
        <end position="63"/>
    </location>
</feature>
<feature type="transmembrane region" description="Helical" evidence="9">
    <location>
        <begin position="315"/>
        <end position="341"/>
    </location>
</feature>
<reference evidence="11" key="1">
    <citation type="submission" date="2015-04" db="UniProtKB">
        <authorList>
            <consortium name="EnsemblPlants"/>
        </authorList>
    </citation>
    <scope>IDENTIFICATION</scope>
</reference>
<dbReference type="PRINTS" id="PR00171">
    <property type="entry name" value="SUGRTRNSPORT"/>
</dbReference>
<dbReference type="FunFam" id="1.20.1250.20:FF:000043">
    <property type="entry name" value="sugar transporter ERD6-like 6"/>
    <property type="match status" value="1"/>
</dbReference>
<feature type="transmembrane region" description="Helical" evidence="9">
    <location>
        <begin position="450"/>
        <end position="470"/>
    </location>
</feature>
<reference evidence="11" key="2">
    <citation type="submission" date="2018-05" db="EMBL/GenBank/DDBJ databases">
        <title>OgluRS3 (Oryza glumaepatula Reference Sequence Version 3).</title>
        <authorList>
            <person name="Zhang J."/>
            <person name="Kudrna D."/>
            <person name="Lee S."/>
            <person name="Talag J."/>
            <person name="Welchert J."/>
            <person name="Wing R.A."/>
        </authorList>
    </citation>
    <scope>NUCLEOTIDE SEQUENCE [LARGE SCALE GENOMIC DNA]</scope>
</reference>
<proteinExistence type="inferred from homology"/>
<name>A0A0D9Z7Q5_9ORYZ</name>
<evidence type="ECO:0000256" key="2">
    <source>
        <dbReference type="ARBA" id="ARBA00010992"/>
    </source>
</evidence>
<accession>A0A0D9Z7Q5</accession>
<dbReference type="InterPro" id="IPR036259">
    <property type="entry name" value="MFS_trans_sf"/>
</dbReference>
<comment type="subcellular location">
    <subcellularLocation>
        <location evidence="1">Membrane</location>
        <topology evidence="1">Multi-pass membrane protein</topology>
    </subcellularLocation>
</comment>
<feature type="transmembrane region" description="Helical" evidence="9">
    <location>
        <begin position="140"/>
        <end position="159"/>
    </location>
</feature>
<organism evidence="11">
    <name type="scientific">Oryza glumipatula</name>
    <dbReference type="NCBI Taxonomy" id="40148"/>
    <lineage>
        <taxon>Eukaryota</taxon>
        <taxon>Viridiplantae</taxon>
        <taxon>Streptophyta</taxon>
        <taxon>Embryophyta</taxon>
        <taxon>Tracheophyta</taxon>
        <taxon>Spermatophyta</taxon>
        <taxon>Magnoliopsida</taxon>
        <taxon>Liliopsida</taxon>
        <taxon>Poales</taxon>
        <taxon>Poaceae</taxon>
        <taxon>BOP clade</taxon>
        <taxon>Oryzoideae</taxon>
        <taxon>Oryzeae</taxon>
        <taxon>Oryzinae</taxon>
        <taxon>Oryza</taxon>
    </lineage>
</organism>
<evidence type="ECO:0000313" key="12">
    <source>
        <dbReference type="Proteomes" id="UP000026961"/>
    </source>
</evidence>
<feature type="transmembrane region" description="Helical" evidence="9">
    <location>
        <begin position="71"/>
        <end position="94"/>
    </location>
</feature>
<feature type="transmembrane region" description="Helical" evidence="9">
    <location>
        <begin position="165"/>
        <end position="187"/>
    </location>
</feature>
<dbReference type="PROSITE" id="PS00217">
    <property type="entry name" value="SUGAR_TRANSPORT_2"/>
    <property type="match status" value="1"/>
</dbReference>
<dbReference type="Gramene" id="OGLUM03G18850.2">
    <property type="protein sequence ID" value="OGLUM03G18850.2"/>
    <property type="gene ID" value="OGLUM03G18850"/>
</dbReference>
<evidence type="ECO:0000256" key="5">
    <source>
        <dbReference type="ARBA" id="ARBA00022989"/>
    </source>
</evidence>
<dbReference type="NCBIfam" id="TIGR00879">
    <property type="entry name" value="SP"/>
    <property type="match status" value="1"/>
</dbReference>
<dbReference type="InterPro" id="IPR003663">
    <property type="entry name" value="Sugar/inositol_transpt"/>
</dbReference>
<evidence type="ECO:0000256" key="6">
    <source>
        <dbReference type="ARBA" id="ARBA00023136"/>
    </source>
</evidence>
<dbReference type="PROSITE" id="PS50850">
    <property type="entry name" value="MFS"/>
    <property type="match status" value="1"/>
</dbReference>
<evidence type="ECO:0000259" key="10">
    <source>
        <dbReference type="PROSITE" id="PS50850"/>
    </source>
</evidence>